<dbReference type="PANTHER" id="PTHR24096:SF149">
    <property type="entry name" value="AMP-BINDING DOMAIN-CONTAINING PROTEIN-RELATED"/>
    <property type="match status" value="1"/>
</dbReference>
<keyword evidence="2" id="KW-0436">Ligase</keyword>
<accession>A0A5M3MQ23</accession>
<protein>
    <submittedName>
        <fullName evidence="5">AMP binding protein</fullName>
    </submittedName>
</protein>
<feature type="domain" description="AMP-dependent synthetase/ligase" evidence="3">
    <location>
        <begin position="48"/>
        <end position="454"/>
    </location>
</feature>
<proteinExistence type="inferred from homology"/>
<dbReference type="Pfam" id="PF13193">
    <property type="entry name" value="AMP-binding_C"/>
    <property type="match status" value="1"/>
</dbReference>
<dbReference type="Proteomes" id="UP000053558">
    <property type="component" value="Unassembled WGS sequence"/>
</dbReference>
<dbReference type="Gene3D" id="3.30.300.30">
    <property type="match status" value="1"/>
</dbReference>
<dbReference type="RefSeq" id="XP_007769643.1">
    <property type="nucleotide sequence ID" value="XM_007771453.1"/>
</dbReference>
<dbReference type="GeneID" id="19199915"/>
<comment type="caution">
    <text evidence="5">The sequence shown here is derived from an EMBL/GenBank/DDBJ whole genome shotgun (WGS) entry which is preliminary data.</text>
</comment>
<evidence type="ECO:0000256" key="1">
    <source>
        <dbReference type="ARBA" id="ARBA00006432"/>
    </source>
</evidence>
<evidence type="ECO:0000259" key="4">
    <source>
        <dbReference type="Pfam" id="PF13193"/>
    </source>
</evidence>
<reference evidence="6" key="1">
    <citation type="journal article" date="2012" name="Science">
        <title>The Paleozoic origin of enzymatic lignin decomposition reconstructed from 31 fungal genomes.</title>
        <authorList>
            <person name="Floudas D."/>
            <person name="Binder M."/>
            <person name="Riley R."/>
            <person name="Barry K."/>
            <person name="Blanchette R.A."/>
            <person name="Henrissat B."/>
            <person name="Martinez A.T."/>
            <person name="Otillar R."/>
            <person name="Spatafora J.W."/>
            <person name="Yadav J.S."/>
            <person name="Aerts A."/>
            <person name="Benoit I."/>
            <person name="Boyd A."/>
            <person name="Carlson A."/>
            <person name="Copeland A."/>
            <person name="Coutinho P.M."/>
            <person name="de Vries R.P."/>
            <person name="Ferreira P."/>
            <person name="Findley K."/>
            <person name="Foster B."/>
            <person name="Gaskell J."/>
            <person name="Glotzer D."/>
            <person name="Gorecki P."/>
            <person name="Heitman J."/>
            <person name="Hesse C."/>
            <person name="Hori C."/>
            <person name="Igarashi K."/>
            <person name="Jurgens J.A."/>
            <person name="Kallen N."/>
            <person name="Kersten P."/>
            <person name="Kohler A."/>
            <person name="Kuees U."/>
            <person name="Kumar T.K.A."/>
            <person name="Kuo A."/>
            <person name="LaButti K."/>
            <person name="Larrondo L.F."/>
            <person name="Lindquist E."/>
            <person name="Ling A."/>
            <person name="Lombard V."/>
            <person name="Lucas S."/>
            <person name="Lundell T."/>
            <person name="Martin R."/>
            <person name="McLaughlin D.J."/>
            <person name="Morgenstern I."/>
            <person name="Morin E."/>
            <person name="Murat C."/>
            <person name="Nagy L.G."/>
            <person name="Nolan M."/>
            <person name="Ohm R.A."/>
            <person name="Patyshakuliyeva A."/>
            <person name="Rokas A."/>
            <person name="Ruiz-Duenas F.J."/>
            <person name="Sabat G."/>
            <person name="Salamov A."/>
            <person name="Samejima M."/>
            <person name="Schmutz J."/>
            <person name="Slot J.C."/>
            <person name="St John F."/>
            <person name="Stenlid J."/>
            <person name="Sun H."/>
            <person name="Sun S."/>
            <person name="Syed K."/>
            <person name="Tsang A."/>
            <person name="Wiebenga A."/>
            <person name="Young D."/>
            <person name="Pisabarro A."/>
            <person name="Eastwood D.C."/>
            <person name="Martin F."/>
            <person name="Cullen D."/>
            <person name="Grigoriev I.V."/>
            <person name="Hibbett D.S."/>
        </authorList>
    </citation>
    <scope>NUCLEOTIDE SEQUENCE [LARGE SCALE GENOMIC DNA]</scope>
    <source>
        <strain evidence="6">RWD-64-598 SS2</strain>
    </source>
</reference>
<dbReference type="FunFam" id="3.30.300.30:FF:000007">
    <property type="entry name" value="4-coumarate--CoA ligase 2"/>
    <property type="match status" value="1"/>
</dbReference>
<dbReference type="GO" id="GO:0016405">
    <property type="term" value="F:CoA-ligase activity"/>
    <property type="evidence" value="ECO:0007669"/>
    <property type="project" value="TreeGrafter"/>
</dbReference>
<dbReference type="InterPro" id="IPR042099">
    <property type="entry name" value="ANL_N_sf"/>
</dbReference>
<dbReference type="CDD" id="cd05911">
    <property type="entry name" value="Firefly_Luc_like"/>
    <property type="match status" value="1"/>
</dbReference>
<dbReference type="EMBL" id="JH711579">
    <property type="protein sequence ID" value="EIW80775.1"/>
    <property type="molecule type" value="Genomic_DNA"/>
</dbReference>
<dbReference type="InterPro" id="IPR025110">
    <property type="entry name" value="AMP-bd_C"/>
</dbReference>
<organism evidence="5 6">
    <name type="scientific">Coniophora puteana (strain RWD-64-598)</name>
    <name type="common">Brown rot fungus</name>
    <dbReference type="NCBI Taxonomy" id="741705"/>
    <lineage>
        <taxon>Eukaryota</taxon>
        <taxon>Fungi</taxon>
        <taxon>Dikarya</taxon>
        <taxon>Basidiomycota</taxon>
        <taxon>Agaricomycotina</taxon>
        <taxon>Agaricomycetes</taxon>
        <taxon>Agaricomycetidae</taxon>
        <taxon>Boletales</taxon>
        <taxon>Coniophorineae</taxon>
        <taxon>Coniophoraceae</taxon>
        <taxon>Coniophora</taxon>
    </lineage>
</organism>
<evidence type="ECO:0000313" key="5">
    <source>
        <dbReference type="EMBL" id="EIW80775.1"/>
    </source>
</evidence>
<dbReference type="PROSITE" id="PS00455">
    <property type="entry name" value="AMP_BINDING"/>
    <property type="match status" value="1"/>
</dbReference>
<dbReference type="PANTHER" id="PTHR24096">
    <property type="entry name" value="LONG-CHAIN-FATTY-ACID--COA LIGASE"/>
    <property type="match status" value="1"/>
</dbReference>
<dbReference type="Pfam" id="PF00501">
    <property type="entry name" value="AMP-binding"/>
    <property type="match status" value="1"/>
</dbReference>
<evidence type="ECO:0000313" key="6">
    <source>
        <dbReference type="Proteomes" id="UP000053558"/>
    </source>
</evidence>
<dbReference type="AlphaFoldDB" id="A0A5M3MQ23"/>
<name>A0A5M3MQ23_CONPW</name>
<feature type="domain" description="AMP-binding enzyme C-terminal" evidence="4">
    <location>
        <begin position="505"/>
        <end position="583"/>
    </location>
</feature>
<keyword evidence="6" id="KW-1185">Reference proteome</keyword>
<dbReference type="OrthoDB" id="1898221at2759"/>
<dbReference type="SUPFAM" id="SSF56801">
    <property type="entry name" value="Acetyl-CoA synthetase-like"/>
    <property type="match status" value="1"/>
</dbReference>
<dbReference type="InterPro" id="IPR045851">
    <property type="entry name" value="AMP-bd_C_sf"/>
</dbReference>
<dbReference type="OMA" id="IGRFKEM"/>
<evidence type="ECO:0000259" key="3">
    <source>
        <dbReference type="Pfam" id="PF00501"/>
    </source>
</evidence>
<dbReference type="KEGG" id="cput:CONPUDRAFT_125657"/>
<gene>
    <name evidence="5" type="ORF">CONPUDRAFT_125657</name>
</gene>
<evidence type="ECO:0000256" key="2">
    <source>
        <dbReference type="ARBA" id="ARBA00022598"/>
    </source>
</evidence>
<dbReference type="Gene3D" id="3.40.50.12780">
    <property type="entry name" value="N-terminal domain of ligase-like"/>
    <property type="match status" value="1"/>
</dbReference>
<dbReference type="InterPro" id="IPR000873">
    <property type="entry name" value="AMP-dep_synth/lig_dom"/>
</dbReference>
<sequence>MPTNALTPSEVIYTSPYKSVHLPRRSIFTHMLGASAVPGIIGGFPAHYPAFIDAVSGASLSRVQLRTLCLQLAHSLLNPPAALAPLHGRPVPTPPTVLIFSPNSLAWPVMLLGAVAAGYRATLANSAYTSTELAHQYTDSQAHLILAYPPLVPVVRKMLKSLGIDGAEINRRIVVADTTWLTGAPELEPGKPAALKGLTRLSELIGRGELVQEVAFPGALADSTVYLCYSSGTTGKPKGVETTHFNITSLLEILRPAFPPLKIGPERGAKGEVVKAYQDALFGVLPFYHIYGAIKLLQYPLSRGVPSVILAKFDPERFCWAVQKYRPTIALIVPPILVVFAKHPAVEKYDMSSLETMFSGAAPLGADLVSAVRKRFLEHGNTVVITQGYGLTETSPTTLLLPKEYALEHVGTTGFLLPNLEARLVSEENGEKTTDIPGAGELWIRGPTVMKGYLNNASATENSITPDGWFKTGDVAVRDKDGYYTIVDRRKELIKYKGFQVPPAELESVLLQHPQIADAAVIGVESKEEATELPRAYVVKAAPDDSLTPAAVQEFVAGRVAQHKKLRGGVVFVDVIPKSAAGKILRRELRERAKTEVVEGRVVRAKL</sequence>
<comment type="similarity">
    <text evidence="1">Belongs to the ATP-dependent AMP-binding enzyme family.</text>
</comment>
<dbReference type="InterPro" id="IPR020845">
    <property type="entry name" value="AMP-binding_CS"/>
</dbReference>